<feature type="region of interest" description="Disordered" evidence="2">
    <location>
        <begin position="1"/>
        <end position="21"/>
    </location>
</feature>
<keyword evidence="1" id="KW-0812">Transmembrane</keyword>
<protein>
    <recommendedName>
        <fullName evidence="1">Receptor expression-enhancing protein</fullName>
    </recommendedName>
</protein>
<feature type="transmembrane region" description="Helical" evidence="1">
    <location>
        <begin position="61"/>
        <end position="94"/>
    </location>
</feature>
<dbReference type="InterPro" id="IPR004345">
    <property type="entry name" value="TB2_DP1_HVA22"/>
</dbReference>
<evidence type="ECO:0000256" key="1">
    <source>
        <dbReference type="RuleBase" id="RU362006"/>
    </source>
</evidence>
<keyword evidence="4" id="KW-1185">Reference proteome</keyword>
<dbReference type="GO" id="GO:0016020">
    <property type="term" value="C:membrane"/>
    <property type="evidence" value="ECO:0007669"/>
    <property type="project" value="UniProtKB-SubCell"/>
</dbReference>
<accession>A0A0D8Y949</accession>
<comment type="caution">
    <text evidence="1">Lacks conserved residue(s) required for the propagation of feature annotation.</text>
</comment>
<dbReference type="STRING" id="29172.A0A0D8Y949"/>
<dbReference type="EMBL" id="KN716163">
    <property type="protein sequence ID" value="KJH52519.1"/>
    <property type="molecule type" value="Genomic_DNA"/>
</dbReference>
<dbReference type="Proteomes" id="UP000053766">
    <property type="component" value="Unassembled WGS sequence"/>
</dbReference>
<comment type="subcellular location">
    <subcellularLocation>
        <location evidence="1">Membrane</location>
        <topology evidence="1">Multi-pass membrane protein</topology>
    </subcellularLocation>
</comment>
<reference evidence="3 4" key="1">
    <citation type="submission" date="2013-11" db="EMBL/GenBank/DDBJ databases">
        <title>Draft genome of the bovine lungworm Dictyocaulus viviparus.</title>
        <authorList>
            <person name="Mitreva M."/>
        </authorList>
    </citation>
    <scope>NUCLEOTIDE SEQUENCE [LARGE SCALE GENOMIC DNA]</scope>
    <source>
        <strain evidence="3 4">HannoverDv2000</strain>
    </source>
</reference>
<dbReference type="OrthoDB" id="10009287at2759"/>
<dbReference type="PANTHER" id="PTHR12300:SF34">
    <property type="entry name" value="RECEPTOR EXPRESSION-ENHANCING PROTEIN"/>
    <property type="match status" value="1"/>
</dbReference>
<keyword evidence="1" id="KW-0472">Membrane</keyword>
<keyword evidence="1" id="KW-1133">Transmembrane helix</keyword>
<gene>
    <name evidence="3" type="ORF">DICVIV_01229</name>
</gene>
<sequence>MSAAAASEAPPSSMSGGLGGNPIDGVKRANNDLVSWLYKSHGAAVDEQLRKLDQAGVKREHIVYGLIGLLSLYLIFGEEAFFLSVLITFTYPAWNSIQTLRSRNGGEALSQLLYWINFGFFTLLDSSAVSLAPTYYLLKTAFLVFLFLPHTQGAQLIYQKAIEPLAKTIDGFVKKK</sequence>
<proteinExistence type="inferred from homology"/>
<dbReference type="Pfam" id="PF03134">
    <property type="entry name" value="TB2_DP1_HVA22"/>
    <property type="match status" value="1"/>
</dbReference>
<dbReference type="AlphaFoldDB" id="A0A0D8Y949"/>
<evidence type="ECO:0000313" key="3">
    <source>
        <dbReference type="EMBL" id="KJH52519.1"/>
    </source>
</evidence>
<evidence type="ECO:0000256" key="2">
    <source>
        <dbReference type="SAM" id="MobiDB-lite"/>
    </source>
</evidence>
<evidence type="ECO:0000313" key="4">
    <source>
        <dbReference type="Proteomes" id="UP000053766"/>
    </source>
</evidence>
<feature type="compositionally biased region" description="Low complexity" evidence="2">
    <location>
        <begin position="1"/>
        <end position="15"/>
    </location>
</feature>
<organism evidence="3 4">
    <name type="scientific">Dictyocaulus viviparus</name>
    <name type="common">Bovine lungworm</name>
    <dbReference type="NCBI Taxonomy" id="29172"/>
    <lineage>
        <taxon>Eukaryota</taxon>
        <taxon>Metazoa</taxon>
        <taxon>Ecdysozoa</taxon>
        <taxon>Nematoda</taxon>
        <taxon>Chromadorea</taxon>
        <taxon>Rhabditida</taxon>
        <taxon>Rhabditina</taxon>
        <taxon>Rhabditomorpha</taxon>
        <taxon>Strongyloidea</taxon>
        <taxon>Metastrongylidae</taxon>
        <taxon>Dictyocaulus</taxon>
    </lineage>
</organism>
<name>A0A0D8Y949_DICVI</name>
<comment type="similarity">
    <text evidence="1">Belongs to the DP1 family.</text>
</comment>
<reference evidence="4" key="2">
    <citation type="journal article" date="2016" name="Sci. Rep.">
        <title>Dictyocaulus viviparus genome, variome and transcriptome elucidate lungworm biology and support future intervention.</title>
        <authorList>
            <person name="McNulty S.N."/>
            <person name="Strube C."/>
            <person name="Rosa B.A."/>
            <person name="Martin J.C."/>
            <person name="Tyagi R."/>
            <person name="Choi Y.J."/>
            <person name="Wang Q."/>
            <person name="Hallsworth Pepin K."/>
            <person name="Zhang X."/>
            <person name="Ozersky P."/>
            <person name="Wilson R.K."/>
            <person name="Sternberg P.W."/>
            <person name="Gasser R.B."/>
            <person name="Mitreva M."/>
        </authorList>
    </citation>
    <scope>NUCLEOTIDE SEQUENCE [LARGE SCALE GENOMIC DNA]</scope>
    <source>
        <strain evidence="4">HannoverDv2000</strain>
    </source>
</reference>
<dbReference type="PANTHER" id="PTHR12300">
    <property type="entry name" value="HVA22-LIKE PROTEINS"/>
    <property type="match status" value="1"/>
</dbReference>